<evidence type="ECO:0000256" key="1">
    <source>
        <dbReference type="SAM" id="MobiDB-lite"/>
    </source>
</evidence>
<name>A0A024H439_9MICC</name>
<proteinExistence type="predicted"/>
<sequence length="53" mass="5505">MALTALSSAALIMAEHTQLSHARLGLSAAGHVHSSRSLDPARHQFGSGHWSGS</sequence>
<dbReference type="EMBL" id="CAQI01000044">
    <property type="protein sequence ID" value="CCQ46471.1"/>
    <property type="molecule type" value="Genomic_DNA"/>
</dbReference>
<keyword evidence="3" id="KW-1185">Reference proteome</keyword>
<comment type="caution">
    <text evidence="2">The sequence shown here is derived from an EMBL/GenBank/DDBJ whole genome shotgun (WGS) entry which is preliminary data.</text>
</comment>
<protein>
    <submittedName>
        <fullName evidence="2">Uncharacterized protein</fullName>
    </submittedName>
</protein>
<accession>A0A024H439</accession>
<gene>
    <name evidence="2" type="ORF">ARTSIC4J27_2435</name>
</gene>
<evidence type="ECO:0000313" key="2">
    <source>
        <dbReference type="EMBL" id="CCQ46471.1"/>
    </source>
</evidence>
<feature type="region of interest" description="Disordered" evidence="1">
    <location>
        <begin position="31"/>
        <end position="53"/>
    </location>
</feature>
<evidence type="ECO:0000313" key="3">
    <source>
        <dbReference type="Proteomes" id="UP000035722"/>
    </source>
</evidence>
<dbReference type="AlphaFoldDB" id="A0A024H439"/>
<reference evidence="3" key="1">
    <citation type="journal article" date="2014" name="Genome Announc.">
        <title>Genome Sequence of Arthrobacter siccitolerans 4J27, a Xeroprotectant-Producing Desiccation-Tolerant Microorganism.</title>
        <authorList>
            <person name="Manzanera M."/>
            <person name="Santa-Cruz-Calvo L."/>
            <person name="Vilchez J.I."/>
            <person name="Garcia-Fontana C."/>
            <person name="Silva-Castro G.A."/>
            <person name="Calvo C."/>
            <person name="Gonzalez-Lopez J."/>
        </authorList>
    </citation>
    <scope>NUCLEOTIDE SEQUENCE [LARGE SCALE GENOMIC DNA]</scope>
    <source>
        <strain evidence="3">4J27</strain>
    </source>
</reference>
<dbReference type="Proteomes" id="UP000035722">
    <property type="component" value="Unassembled WGS sequence"/>
</dbReference>
<organism evidence="2 3">
    <name type="scientific">Pseudarthrobacter siccitolerans</name>
    <dbReference type="NCBI Taxonomy" id="861266"/>
    <lineage>
        <taxon>Bacteria</taxon>
        <taxon>Bacillati</taxon>
        <taxon>Actinomycetota</taxon>
        <taxon>Actinomycetes</taxon>
        <taxon>Micrococcales</taxon>
        <taxon>Micrococcaceae</taxon>
        <taxon>Pseudarthrobacter</taxon>
    </lineage>
</organism>
<dbReference type="STRING" id="861266.ARTSIC4J27_2435"/>